<proteinExistence type="predicted"/>
<evidence type="ECO:0000256" key="1">
    <source>
        <dbReference type="SAM" id="MobiDB-lite"/>
    </source>
</evidence>
<accession>M8AGJ3</accession>
<keyword evidence="2" id="KW-0732">Signal</keyword>
<organism evidence="3">
    <name type="scientific">Triticum urartu</name>
    <name type="common">Red wild einkorn</name>
    <name type="synonym">Crithodium urartu</name>
    <dbReference type="NCBI Taxonomy" id="4572"/>
    <lineage>
        <taxon>Eukaryota</taxon>
        <taxon>Viridiplantae</taxon>
        <taxon>Streptophyta</taxon>
        <taxon>Embryophyta</taxon>
        <taxon>Tracheophyta</taxon>
        <taxon>Spermatophyta</taxon>
        <taxon>Magnoliopsida</taxon>
        <taxon>Liliopsida</taxon>
        <taxon>Poales</taxon>
        <taxon>Poaceae</taxon>
        <taxon>BOP clade</taxon>
        <taxon>Pooideae</taxon>
        <taxon>Triticodae</taxon>
        <taxon>Triticeae</taxon>
        <taxon>Triticinae</taxon>
        <taxon>Triticum</taxon>
    </lineage>
</organism>
<gene>
    <name evidence="3" type="ORF">TRIUR3_02042</name>
</gene>
<feature type="compositionally biased region" description="Basic residues" evidence="1">
    <location>
        <begin position="91"/>
        <end position="106"/>
    </location>
</feature>
<evidence type="ECO:0000313" key="3">
    <source>
        <dbReference type="EMBL" id="EMS63995.1"/>
    </source>
</evidence>
<reference evidence="3" key="1">
    <citation type="journal article" date="2013" name="Nature">
        <title>Draft genome of the wheat A-genome progenitor Triticum urartu.</title>
        <authorList>
            <person name="Ling H.Q."/>
            <person name="Zhao S."/>
            <person name="Liu D."/>
            <person name="Wang J."/>
            <person name="Sun H."/>
            <person name="Zhang C."/>
            <person name="Fan H."/>
            <person name="Li D."/>
            <person name="Dong L."/>
            <person name="Tao Y."/>
            <person name="Gao C."/>
            <person name="Wu H."/>
            <person name="Li Y."/>
            <person name="Cui Y."/>
            <person name="Guo X."/>
            <person name="Zheng S."/>
            <person name="Wang B."/>
            <person name="Yu K."/>
            <person name="Liang Q."/>
            <person name="Yang W."/>
            <person name="Lou X."/>
            <person name="Chen J."/>
            <person name="Feng M."/>
            <person name="Jian J."/>
            <person name="Zhang X."/>
            <person name="Luo G."/>
            <person name="Jiang Y."/>
            <person name="Liu J."/>
            <person name="Wang Z."/>
            <person name="Sha Y."/>
            <person name="Zhang B."/>
            <person name="Wu H."/>
            <person name="Tang D."/>
            <person name="Shen Q."/>
            <person name="Xue P."/>
            <person name="Zou S."/>
            <person name="Wang X."/>
            <person name="Liu X."/>
            <person name="Wang F."/>
            <person name="Yang Y."/>
            <person name="An X."/>
            <person name="Dong Z."/>
            <person name="Zhang K."/>
            <person name="Zhang X."/>
            <person name="Luo M.C."/>
            <person name="Dvorak J."/>
            <person name="Tong Y."/>
            <person name="Wang J."/>
            <person name="Yang H."/>
            <person name="Li Z."/>
            <person name="Wang D."/>
            <person name="Zhang A."/>
            <person name="Wang J."/>
        </authorList>
    </citation>
    <scope>NUCLEOTIDE SEQUENCE</scope>
</reference>
<name>M8AGJ3_TRIUA</name>
<feature type="region of interest" description="Disordered" evidence="1">
    <location>
        <begin position="80"/>
        <end position="113"/>
    </location>
</feature>
<sequence>MGATYANVALLGLALAVAAALLACQCAAQAPAPAPSAMGAPMSSPATPYDPDVTPAGRGIYVELMGASFSDGRRVWIEGHSNTSVLPRERQRSRKKNSGLCRRRCSNRSDTGS</sequence>
<protein>
    <submittedName>
        <fullName evidence="3">Uncharacterized protein</fullName>
    </submittedName>
</protein>
<feature type="signal peptide" evidence="2">
    <location>
        <begin position="1"/>
        <end position="28"/>
    </location>
</feature>
<evidence type="ECO:0000256" key="2">
    <source>
        <dbReference type="SAM" id="SignalP"/>
    </source>
</evidence>
<dbReference type="AlphaFoldDB" id="M8AGJ3"/>
<dbReference type="EMBL" id="KD061657">
    <property type="protein sequence ID" value="EMS63995.1"/>
    <property type="molecule type" value="Genomic_DNA"/>
</dbReference>
<feature type="chain" id="PRO_5009706858" evidence="2">
    <location>
        <begin position="29"/>
        <end position="113"/>
    </location>
</feature>